<dbReference type="AlphaFoldDB" id="A0ABD0MBD7"/>
<dbReference type="Gene3D" id="3.10.10.10">
    <property type="entry name" value="HIV Type 1 Reverse Transcriptase, subunit A, domain 1"/>
    <property type="match status" value="1"/>
</dbReference>
<feature type="domain" description="Reverse transcriptase" evidence="4">
    <location>
        <begin position="106"/>
        <end position="283"/>
    </location>
</feature>
<dbReference type="Gene3D" id="3.30.70.270">
    <property type="match status" value="2"/>
</dbReference>
<dbReference type="InterPro" id="IPR043502">
    <property type="entry name" value="DNA/RNA_pol_sf"/>
</dbReference>
<name>A0ABD0MBD7_CIRMR</name>
<dbReference type="CDD" id="cd01647">
    <property type="entry name" value="RT_LTR"/>
    <property type="match status" value="1"/>
</dbReference>
<dbReference type="Gene3D" id="3.10.20.370">
    <property type="match status" value="1"/>
</dbReference>
<proteinExistence type="inferred from homology"/>
<evidence type="ECO:0000256" key="2">
    <source>
        <dbReference type="ARBA" id="ARBA00012180"/>
    </source>
</evidence>
<dbReference type="PANTHER" id="PTHR37984:SF5">
    <property type="entry name" value="PROTEIN NYNRIN-LIKE"/>
    <property type="match status" value="1"/>
</dbReference>
<dbReference type="Pfam" id="PF00078">
    <property type="entry name" value="RVT_1"/>
    <property type="match status" value="1"/>
</dbReference>
<dbReference type="Proteomes" id="UP001529510">
    <property type="component" value="Unassembled WGS sequence"/>
</dbReference>
<dbReference type="PROSITE" id="PS50878">
    <property type="entry name" value="RT_POL"/>
    <property type="match status" value="1"/>
</dbReference>
<dbReference type="GO" id="GO:0004523">
    <property type="term" value="F:RNA-DNA hybrid ribonuclease activity"/>
    <property type="evidence" value="ECO:0007669"/>
    <property type="project" value="UniProtKB-EC"/>
</dbReference>
<evidence type="ECO:0000313" key="6">
    <source>
        <dbReference type="Proteomes" id="UP001529510"/>
    </source>
</evidence>
<dbReference type="SUPFAM" id="SSF56672">
    <property type="entry name" value="DNA/RNA polymerases"/>
    <property type="match status" value="1"/>
</dbReference>
<dbReference type="InterPro" id="IPR043128">
    <property type="entry name" value="Rev_trsase/Diguanyl_cyclase"/>
</dbReference>
<dbReference type="InterPro" id="IPR000477">
    <property type="entry name" value="RT_dom"/>
</dbReference>
<keyword evidence="3" id="KW-0511">Multifunctional enzyme</keyword>
<dbReference type="Pfam" id="PF17919">
    <property type="entry name" value="RT_RNaseH_2"/>
    <property type="match status" value="1"/>
</dbReference>
<dbReference type="InterPro" id="IPR041577">
    <property type="entry name" value="RT_RNaseH_2"/>
</dbReference>
<evidence type="ECO:0000259" key="4">
    <source>
        <dbReference type="PROSITE" id="PS50878"/>
    </source>
</evidence>
<evidence type="ECO:0000313" key="5">
    <source>
        <dbReference type="EMBL" id="KAL0147299.1"/>
    </source>
</evidence>
<dbReference type="PANTHER" id="PTHR37984">
    <property type="entry name" value="PROTEIN CBG26694"/>
    <property type="match status" value="1"/>
</dbReference>
<accession>A0ABD0MBD7</accession>
<feature type="non-terminal residue" evidence="5">
    <location>
        <position position="466"/>
    </location>
</feature>
<dbReference type="EMBL" id="JAMKFB020000774">
    <property type="protein sequence ID" value="KAL0147299.1"/>
    <property type="molecule type" value="Genomic_DNA"/>
</dbReference>
<keyword evidence="6" id="KW-1185">Reference proteome</keyword>
<dbReference type="InterPro" id="IPR050951">
    <property type="entry name" value="Retrovirus_Pol_polyprotein"/>
</dbReference>
<organism evidence="5 6">
    <name type="scientific">Cirrhinus mrigala</name>
    <name type="common">Mrigala</name>
    <dbReference type="NCBI Taxonomy" id="683832"/>
    <lineage>
        <taxon>Eukaryota</taxon>
        <taxon>Metazoa</taxon>
        <taxon>Chordata</taxon>
        <taxon>Craniata</taxon>
        <taxon>Vertebrata</taxon>
        <taxon>Euteleostomi</taxon>
        <taxon>Actinopterygii</taxon>
        <taxon>Neopterygii</taxon>
        <taxon>Teleostei</taxon>
        <taxon>Ostariophysi</taxon>
        <taxon>Cypriniformes</taxon>
        <taxon>Cyprinidae</taxon>
        <taxon>Labeoninae</taxon>
        <taxon>Labeonini</taxon>
        <taxon>Cirrhinus</taxon>
    </lineage>
</organism>
<sequence>MTVTDALSLTKPGSNDSADDSTVLRDLGLIDLDVESCNVSADCKAKLVQLISQYHSIFSRHKLDCGKATGFVHRICLSDDKPFRLPYRRLAPTQYERLRQALDEMEEREIIRKSSNEFASPLVLVWKKSGDLRICIDFRWINARTIKNAHPLPHQADALAALGGNAYFSTMDLTFGYYNVEVHEYDCKYTAFTSPFGLYEYNWLPLCNSPATFMRMMLTIFGDQNFISLLCYLDDVLVFAPTERLALEHLEMVFKHLKTHNLKLAPKKCHHLRSSVKFLGHIISADGIATDPEKVKANTSVTEDDLMIEGTNVPSQQKIRSFLGMVVFYQQFIEDCSSIAKPLFNITTGRKAPRGKWKRRVCQRELSASDWTEECSQAFHKLKQTLLDQVLLVHPNFNEAFLLSVDASSNGLGAVLSQIPAGGTMARPVAFASKSLTYAQSRYPALRLEFFAMKWAICVKFHHWLR</sequence>
<dbReference type="EC" id="3.1.26.4" evidence="2"/>
<comment type="similarity">
    <text evidence="1">Belongs to the beta type-B retroviral polymerase family. HERV class-II K(HML-2) pol subfamily.</text>
</comment>
<evidence type="ECO:0000256" key="3">
    <source>
        <dbReference type="ARBA" id="ARBA00023268"/>
    </source>
</evidence>
<gene>
    <name evidence="5" type="ORF">M9458_057401</name>
</gene>
<reference evidence="5 6" key="1">
    <citation type="submission" date="2024-05" db="EMBL/GenBank/DDBJ databases">
        <title>Genome sequencing and assembly of Indian major carp, Cirrhinus mrigala (Hamilton, 1822).</title>
        <authorList>
            <person name="Mohindra V."/>
            <person name="Chowdhury L.M."/>
            <person name="Lal K."/>
            <person name="Jena J.K."/>
        </authorList>
    </citation>
    <scope>NUCLEOTIDE SEQUENCE [LARGE SCALE GENOMIC DNA]</scope>
    <source>
        <strain evidence="5">CM1030</strain>
        <tissue evidence="5">Blood</tissue>
    </source>
</reference>
<evidence type="ECO:0000256" key="1">
    <source>
        <dbReference type="ARBA" id="ARBA00010879"/>
    </source>
</evidence>
<dbReference type="FunFam" id="3.10.20.370:FF:000001">
    <property type="entry name" value="Retrovirus-related Pol polyprotein from transposon 17.6-like protein"/>
    <property type="match status" value="1"/>
</dbReference>
<protein>
    <recommendedName>
        <fullName evidence="2">ribonuclease H</fullName>
        <ecNumber evidence="2">3.1.26.4</ecNumber>
    </recommendedName>
</protein>
<comment type="caution">
    <text evidence="5">The sequence shown here is derived from an EMBL/GenBank/DDBJ whole genome shotgun (WGS) entry which is preliminary data.</text>
</comment>